<protein>
    <submittedName>
        <fullName evidence="6 7">ABC transporter ATP-binding protein</fullName>
    </submittedName>
</protein>
<dbReference type="Proteomes" id="UP001141458">
    <property type="component" value="Unassembled WGS sequence"/>
</dbReference>
<dbReference type="KEGG" id="pmic:NW74_06945"/>
<evidence type="ECO:0000313" key="10">
    <source>
        <dbReference type="Proteomes" id="UP000031386"/>
    </source>
</evidence>
<comment type="similarity">
    <text evidence="1">Belongs to the ABC transporter superfamily.</text>
</comment>
<evidence type="ECO:0000313" key="7">
    <source>
        <dbReference type="EMBL" id="MBF1306983.1"/>
    </source>
</evidence>
<dbReference type="InterPro" id="IPR017871">
    <property type="entry name" value="ABC_transporter-like_CS"/>
</dbReference>
<evidence type="ECO:0000256" key="2">
    <source>
        <dbReference type="ARBA" id="ARBA00022448"/>
    </source>
</evidence>
<evidence type="ECO:0000256" key="1">
    <source>
        <dbReference type="ARBA" id="ARBA00005417"/>
    </source>
</evidence>
<dbReference type="GO" id="GO:0016887">
    <property type="term" value="F:ATP hydrolysis activity"/>
    <property type="evidence" value="ECO:0007669"/>
    <property type="project" value="InterPro"/>
</dbReference>
<dbReference type="SMART" id="SM00382">
    <property type="entry name" value="AAA"/>
    <property type="match status" value="1"/>
</dbReference>
<dbReference type="OrthoDB" id="9802264at2"/>
<dbReference type="InterPro" id="IPR003439">
    <property type="entry name" value="ABC_transporter-like_ATP-bd"/>
</dbReference>
<dbReference type="PROSITE" id="PS50893">
    <property type="entry name" value="ABC_TRANSPORTER_2"/>
    <property type="match status" value="1"/>
</dbReference>
<dbReference type="EMBL" id="JANDZV010000002">
    <property type="protein sequence ID" value="MCZ7407485.1"/>
    <property type="molecule type" value="Genomic_DNA"/>
</dbReference>
<name>A0A0B4S2S0_9FIRM</name>
<keyword evidence="4 6" id="KW-0067">ATP-binding</keyword>
<dbReference type="EMBL" id="JABZRE010000012">
    <property type="protein sequence ID" value="MBF1306983.1"/>
    <property type="molecule type" value="Genomic_DNA"/>
</dbReference>
<evidence type="ECO:0000313" key="9">
    <source>
        <dbReference type="EMBL" id="WBB31055.1"/>
    </source>
</evidence>
<dbReference type="PROSITE" id="PS00211">
    <property type="entry name" value="ABC_TRANSPORTER_1"/>
    <property type="match status" value="1"/>
</dbReference>
<dbReference type="Pfam" id="PF00005">
    <property type="entry name" value="ABC_tran"/>
    <property type="match status" value="1"/>
</dbReference>
<accession>A0A0B4S2S0</accession>
<dbReference type="Proteomes" id="UP000758611">
    <property type="component" value="Unassembled WGS sequence"/>
</dbReference>
<organism evidence="6 10">
    <name type="scientific">Parvimonas micra</name>
    <dbReference type="NCBI Taxonomy" id="33033"/>
    <lineage>
        <taxon>Bacteria</taxon>
        <taxon>Bacillati</taxon>
        <taxon>Bacillota</taxon>
        <taxon>Tissierellia</taxon>
        <taxon>Tissierellales</taxon>
        <taxon>Peptoniphilaceae</taxon>
        <taxon>Parvimonas</taxon>
    </lineage>
</organism>
<evidence type="ECO:0000313" key="8">
    <source>
        <dbReference type="EMBL" id="MCZ7407485.1"/>
    </source>
</evidence>
<dbReference type="STRING" id="33033.NW74_06945"/>
<dbReference type="Gene3D" id="3.40.50.300">
    <property type="entry name" value="P-loop containing nucleotide triphosphate hydrolases"/>
    <property type="match status" value="1"/>
</dbReference>
<evidence type="ECO:0000313" key="6">
    <source>
        <dbReference type="EMBL" id="AIZ37077.1"/>
    </source>
</evidence>
<dbReference type="GeneID" id="93385090"/>
<sequence length="234" mass="26200">MAFVEFKNVYKKYNEGKSSEIVANRDVSFEIEHGEFCIIVGPSGAGKSTILNILGGMDDATSGEIFIDGKDICKFNKRQLNDYRRYDVGFVFQFYNLISNLTVLENVELAGQIVKESLNPAGVLESVELSHRLKNFPSQLSGGEQQRVAIARALCKNPKLLLCDEPTGALDYHTGKRILELLHQRCKSTNTTVILITHNQAIAPMADRVIEINDSTVKNVILNKNPKNIKEIEW</sequence>
<dbReference type="InterPro" id="IPR027417">
    <property type="entry name" value="P-loop_NTPase"/>
</dbReference>
<gene>
    <name evidence="7" type="ORF">HXM94_04305</name>
    <name evidence="9" type="ORF">NM222_00845</name>
    <name evidence="8" type="ORF">NND69_03790</name>
    <name evidence="6" type="ORF">NW74_06945</name>
</gene>
<dbReference type="InterPro" id="IPR017911">
    <property type="entry name" value="MacB-like_ATP-bd"/>
</dbReference>
<dbReference type="FunFam" id="3.40.50.300:FF:000032">
    <property type="entry name" value="Export ABC transporter ATP-binding protein"/>
    <property type="match status" value="1"/>
</dbReference>
<keyword evidence="10" id="KW-1185">Reference proteome</keyword>
<dbReference type="PANTHER" id="PTHR42798:SF2">
    <property type="entry name" value="ABC TRANSPORTER ATP-BINDING PROTEIN MG467-RELATED"/>
    <property type="match status" value="1"/>
</dbReference>
<dbReference type="CDD" id="cd03255">
    <property type="entry name" value="ABC_MJ0796_LolCDE_FtsE"/>
    <property type="match status" value="1"/>
</dbReference>
<dbReference type="RefSeq" id="WP_004832732.1">
    <property type="nucleotide sequence ID" value="NZ_BHYQ01000004.1"/>
</dbReference>
<feature type="domain" description="ABC transporter" evidence="5">
    <location>
        <begin position="4"/>
        <end position="234"/>
    </location>
</feature>
<dbReference type="SUPFAM" id="SSF52540">
    <property type="entry name" value="P-loop containing nucleoside triphosphate hydrolases"/>
    <property type="match status" value="1"/>
</dbReference>
<keyword evidence="3" id="KW-0547">Nucleotide-binding</keyword>
<proteinExistence type="inferred from homology"/>
<reference evidence="8" key="3">
    <citation type="submission" date="2022-07" db="EMBL/GenBank/DDBJ databases">
        <title>Parvimonas micra travels from the subgingival sulcus of the human oral cavity to the colorectal adenocarcinoma.</title>
        <authorList>
            <person name="Conde-Perez K."/>
            <person name="Buetas E."/>
            <person name="Aja-Macaya P."/>
            <person name="Martin-De Arribas E."/>
            <person name="Iglesias-Corras I."/>
            <person name="Trigo-Tasende N."/>
            <person name="Nasser-Ali M."/>
            <person name="Estevez L.S."/>
            <person name="Rumbo-Feal S."/>
            <person name="Otero-Alen B."/>
            <person name="Noguera J.F."/>
            <person name="Concha A."/>
            <person name="Pardinas-Lopez S."/>
            <person name="Carda-Dieguez M."/>
            <person name="Gomez-Randulfe I."/>
            <person name="Martinez-Lago N."/>
            <person name="Ladra S."/>
            <person name="Aparicio L.A."/>
            <person name="Bou G."/>
            <person name="Mira A."/>
            <person name="Vallejo J.A."/>
            <person name="Poza M."/>
        </authorList>
    </citation>
    <scope>NUCLEOTIDE SEQUENCE</scope>
    <source>
        <strain evidence="9">PM102KC-G-1</strain>
        <strain evidence="8">PM79KC-AC-4</strain>
    </source>
</reference>
<dbReference type="PANTHER" id="PTHR42798">
    <property type="entry name" value="LIPOPROTEIN-RELEASING SYSTEM ATP-BINDING PROTEIN LOLD"/>
    <property type="match status" value="1"/>
</dbReference>
<dbReference type="EMBL" id="CP101412">
    <property type="protein sequence ID" value="WBB31055.1"/>
    <property type="molecule type" value="Genomic_DNA"/>
</dbReference>
<evidence type="ECO:0000256" key="4">
    <source>
        <dbReference type="ARBA" id="ARBA00022840"/>
    </source>
</evidence>
<evidence type="ECO:0000256" key="3">
    <source>
        <dbReference type="ARBA" id="ARBA00022741"/>
    </source>
</evidence>
<reference evidence="7" key="2">
    <citation type="submission" date="2020-04" db="EMBL/GenBank/DDBJ databases">
        <title>Deep metagenomics examines the oral microbiome during advanced dental caries in children, revealing novel taxa and co-occurrences with host molecules.</title>
        <authorList>
            <person name="Baker J.L."/>
            <person name="Morton J.T."/>
            <person name="Dinis M."/>
            <person name="Alvarez R."/>
            <person name="Tran N.C."/>
            <person name="Knight R."/>
            <person name="Edlund A."/>
        </authorList>
    </citation>
    <scope>NUCLEOTIDE SEQUENCE</scope>
    <source>
        <strain evidence="7">JCVI_23_bin.11</strain>
    </source>
</reference>
<dbReference type="AlphaFoldDB" id="A0A0B4S2S0"/>
<dbReference type="Proteomes" id="UP000031386">
    <property type="component" value="Chromosome"/>
</dbReference>
<dbReference type="InterPro" id="IPR003593">
    <property type="entry name" value="AAA+_ATPase"/>
</dbReference>
<evidence type="ECO:0000259" key="5">
    <source>
        <dbReference type="PROSITE" id="PS50893"/>
    </source>
</evidence>
<dbReference type="GO" id="GO:0098796">
    <property type="term" value="C:membrane protein complex"/>
    <property type="evidence" value="ECO:0007669"/>
    <property type="project" value="UniProtKB-ARBA"/>
</dbReference>
<dbReference type="GO" id="GO:0022857">
    <property type="term" value="F:transmembrane transporter activity"/>
    <property type="evidence" value="ECO:0007669"/>
    <property type="project" value="UniProtKB-ARBA"/>
</dbReference>
<dbReference type="EMBL" id="CP009761">
    <property type="protein sequence ID" value="AIZ37077.1"/>
    <property type="molecule type" value="Genomic_DNA"/>
</dbReference>
<dbReference type="GO" id="GO:0005524">
    <property type="term" value="F:ATP binding"/>
    <property type="evidence" value="ECO:0007669"/>
    <property type="project" value="UniProtKB-KW"/>
</dbReference>
<keyword evidence="2" id="KW-0813">Transport</keyword>
<reference evidence="6 10" key="1">
    <citation type="submission" date="2014-10" db="EMBL/GenBank/DDBJ databases">
        <title>Complete genome sequence of Parvimonas micra KCOM 1535 (= ChDC B708).</title>
        <authorList>
            <person name="Kook J.-K."/>
            <person name="Park S.-N."/>
            <person name="Lim Y.K."/>
            <person name="Roh H."/>
        </authorList>
    </citation>
    <scope>NUCLEOTIDE SEQUENCE [LARGE SCALE GENOMIC DNA]</scope>
    <source>
        <strain evidence="6">KCOM 1535</strain>
        <strain evidence="10">KCOM 1535 / ChDC B708</strain>
    </source>
</reference>
<dbReference type="Proteomes" id="UP001210690">
    <property type="component" value="Chromosome"/>
</dbReference>